<evidence type="ECO:0000313" key="2">
    <source>
        <dbReference type="Proteomes" id="UP000572680"/>
    </source>
</evidence>
<proteinExistence type="predicted"/>
<comment type="caution">
    <text evidence="1">The sequence shown here is derived from an EMBL/GenBank/DDBJ whole genome shotgun (WGS) entry which is preliminary data.</text>
</comment>
<accession>A0A7W3LRT3</accession>
<organism evidence="1 2">
    <name type="scientific">Actinomadura namibiensis</name>
    <dbReference type="NCBI Taxonomy" id="182080"/>
    <lineage>
        <taxon>Bacteria</taxon>
        <taxon>Bacillati</taxon>
        <taxon>Actinomycetota</taxon>
        <taxon>Actinomycetes</taxon>
        <taxon>Streptosporangiales</taxon>
        <taxon>Thermomonosporaceae</taxon>
        <taxon>Actinomadura</taxon>
    </lineage>
</organism>
<dbReference type="EMBL" id="JACJIA010000006">
    <property type="protein sequence ID" value="MBA8953118.1"/>
    <property type="molecule type" value="Genomic_DNA"/>
</dbReference>
<protein>
    <submittedName>
        <fullName evidence="1">Uncharacterized protein</fullName>
    </submittedName>
</protein>
<dbReference type="RefSeq" id="WP_182845354.1">
    <property type="nucleotide sequence ID" value="NZ_BAAALP010000033.1"/>
</dbReference>
<reference evidence="1 2" key="1">
    <citation type="submission" date="2020-08" db="EMBL/GenBank/DDBJ databases">
        <title>Genomic Encyclopedia of Type Strains, Phase IV (KMG-IV): sequencing the most valuable type-strain genomes for metagenomic binning, comparative biology and taxonomic classification.</title>
        <authorList>
            <person name="Goeker M."/>
        </authorList>
    </citation>
    <scope>NUCLEOTIDE SEQUENCE [LARGE SCALE GENOMIC DNA]</scope>
    <source>
        <strain evidence="1 2">DSM 44197</strain>
    </source>
</reference>
<name>A0A7W3LRT3_ACTNM</name>
<gene>
    <name evidence="1" type="ORF">HNR61_004768</name>
</gene>
<evidence type="ECO:0000313" key="1">
    <source>
        <dbReference type="EMBL" id="MBA8953118.1"/>
    </source>
</evidence>
<keyword evidence="2" id="KW-1185">Reference proteome</keyword>
<dbReference type="Proteomes" id="UP000572680">
    <property type="component" value="Unassembled WGS sequence"/>
</dbReference>
<dbReference type="AlphaFoldDB" id="A0A7W3LRT3"/>
<sequence length="48" mass="5281">MFLTDRKARPSVALVDAAPSRTSRARLPYRRAAEAFEQHTTDLPGGPV</sequence>